<evidence type="ECO:0000256" key="3">
    <source>
        <dbReference type="ARBA" id="ARBA00022692"/>
    </source>
</evidence>
<evidence type="ECO:0000256" key="6">
    <source>
        <dbReference type="ARBA" id="ARBA00023136"/>
    </source>
</evidence>
<feature type="transmembrane region" description="Helical" evidence="12">
    <location>
        <begin position="195"/>
        <end position="218"/>
    </location>
</feature>
<feature type="transmembrane region" description="Helical" evidence="12">
    <location>
        <begin position="239"/>
        <end position="261"/>
    </location>
</feature>
<evidence type="ECO:0000256" key="10">
    <source>
        <dbReference type="ARBA" id="ARBA00023224"/>
    </source>
</evidence>
<dbReference type="PROSITE" id="PS50262">
    <property type="entry name" value="G_PROTEIN_RECEP_F1_2"/>
    <property type="match status" value="1"/>
</dbReference>
<dbReference type="RefSeq" id="XP_012677939.1">
    <property type="nucleotide sequence ID" value="XM_012822485.3"/>
</dbReference>
<dbReference type="OrthoDB" id="6076970at2759"/>
<dbReference type="InterPro" id="IPR000496">
    <property type="entry name" value="Brdyknn_rcpt"/>
</dbReference>
<evidence type="ECO:0000256" key="7">
    <source>
        <dbReference type="ARBA" id="ARBA00023157"/>
    </source>
</evidence>
<dbReference type="Proteomes" id="UP000515152">
    <property type="component" value="Chromosome 14"/>
</dbReference>
<dbReference type="PANTHER" id="PTHR10489:SF957">
    <property type="entry name" value="B2 BRADYKININ RECEPTOR"/>
    <property type="match status" value="1"/>
</dbReference>
<evidence type="ECO:0000259" key="13">
    <source>
        <dbReference type="PROSITE" id="PS50262"/>
    </source>
</evidence>
<evidence type="ECO:0000256" key="1">
    <source>
        <dbReference type="ARBA" id="ARBA00004651"/>
    </source>
</evidence>
<dbReference type="Pfam" id="PF00001">
    <property type="entry name" value="7tm_1"/>
    <property type="match status" value="1"/>
</dbReference>
<dbReference type="GO" id="GO:0019957">
    <property type="term" value="F:C-C chemokine binding"/>
    <property type="evidence" value="ECO:0007669"/>
    <property type="project" value="TreeGrafter"/>
</dbReference>
<dbReference type="GO" id="GO:0007204">
    <property type="term" value="P:positive regulation of cytosolic calcium ion concentration"/>
    <property type="evidence" value="ECO:0007669"/>
    <property type="project" value="TreeGrafter"/>
</dbReference>
<keyword evidence="9" id="KW-0325">Glycoprotein</keyword>
<dbReference type="SUPFAM" id="SSF81321">
    <property type="entry name" value="Family A G protein-coupled receptor-like"/>
    <property type="match status" value="1"/>
</dbReference>
<dbReference type="PRINTS" id="PR00237">
    <property type="entry name" value="GPCRRHODOPSN"/>
</dbReference>
<dbReference type="InterPro" id="IPR050119">
    <property type="entry name" value="CCR1-9-like"/>
</dbReference>
<dbReference type="AlphaFoldDB" id="A0A6P3VQ41"/>
<organism evidence="14 15">
    <name type="scientific">Clupea harengus</name>
    <name type="common">Atlantic herring</name>
    <dbReference type="NCBI Taxonomy" id="7950"/>
    <lineage>
        <taxon>Eukaryota</taxon>
        <taxon>Metazoa</taxon>
        <taxon>Chordata</taxon>
        <taxon>Craniata</taxon>
        <taxon>Vertebrata</taxon>
        <taxon>Euteleostomi</taxon>
        <taxon>Actinopterygii</taxon>
        <taxon>Neopterygii</taxon>
        <taxon>Teleostei</taxon>
        <taxon>Clupei</taxon>
        <taxon>Clupeiformes</taxon>
        <taxon>Clupeoidei</taxon>
        <taxon>Clupeidae</taxon>
        <taxon>Clupea</taxon>
    </lineage>
</organism>
<dbReference type="PRINTS" id="PR00425">
    <property type="entry name" value="BRADYKININR"/>
</dbReference>
<evidence type="ECO:0000256" key="8">
    <source>
        <dbReference type="ARBA" id="ARBA00023170"/>
    </source>
</evidence>
<name>A0A6P3VQ41_CLUHA</name>
<proteinExistence type="inferred from homology"/>
<dbReference type="GO" id="GO:0004947">
    <property type="term" value="F:bradykinin receptor activity"/>
    <property type="evidence" value="ECO:0007669"/>
    <property type="project" value="Ensembl"/>
</dbReference>
<feature type="transmembrane region" description="Helical" evidence="12">
    <location>
        <begin position="144"/>
        <end position="164"/>
    </location>
</feature>
<keyword evidence="8 11" id="KW-0675">Receptor</keyword>
<feature type="transmembrane region" description="Helical" evidence="12">
    <location>
        <begin position="66"/>
        <end position="84"/>
    </location>
</feature>
<dbReference type="GO" id="GO:0009897">
    <property type="term" value="C:external side of plasma membrane"/>
    <property type="evidence" value="ECO:0007669"/>
    <property type="project" value="TreeGrafter"/>
</dbReference>
<dbReference type="PROSITE" id="PS00237">
    <property type="entry name" value="G_PROTEIN_RECEP_F1_1"/>
    <property type="match status" value="1"/>
</dbReference>
<feature type="domain" description="G-protein coupled receptors family 1 profile" evidence="13">
    <location>
        <begin position="45"/>
        <end position="301"/>
    </location>
</feature>
<gene>
    <name evidence="15" type="primary">bdkrb1</name>
</gene>
<evidence type="ECO:0000313" key="15">
    <source>
        <dbReference type="RefSeq" id="XP_012677939.1"/>
    </source>
</evidence>
<evidence type="ECO:0000256" key="11">
    <source>
        <dbReference type="RuleBase" id="RU000688"/>
    </source>
</evidence>
<keyword evidence="10 11" id="KW-0807">Transducer</keyword>
<feature type="transmembrane region" description="Helical" evidence="12">
    <location>
        <begin position="96"/>
        <end position="124"/>
    </location>
</feature>
<keyword evidence="6 12" id="KW-0472">Membrane</keyword>
<keyword evidence="7" id="KW-1015">Disulfide bond</keyword>
<evidence type="ECO:0000256" key="9">
    <source>
        <dbReference type="ARBA" id="ARBA00023180"/>
    </source>
</evidence>
<dbReference type="CTD" id="623"/>
<dbReference type="GeneID" id="105895793"/>
<dbReference type="GO" id="GO:0019722">
    <property type="term" value="P:calcium-mediated signaling"/>
    <property type="evidence" value="ECO:0007669"/>
    <property type="project" value="TreeGrafter"/>
</dbReference>
<sequence length="349" mass="39907">MDMYQTPNISIPTFPPMAENEAAWDLVYAIIPPYIFTLSVVGILGNAFVLTVFLLHRAKWSVPEIYLGNLALADLVMLSLLPFWGINILNDYDWPFGEFLCIAVSLSITINMYTSVFLLVMISVDRYLALVQTMKARWLRRRRYAKAVCAVSWLLGVAVCTPVLPHRKLQYDSEYQVMSCILDYPHDSWKVAHHILLNLVGFALPFLAISFCSINAARALNQRRNNTCSSDRGDRKATALVYAVILFFFVCWGPFHLFTFLDVLCDFQVLQVTEWQEVTAIGNQFATYFAFLNSSLNPLLYVCTGQYFRRKVSAIYHRYERSRGSDVTPQRSVVSTLLHKTDHIKPVVL</sequence>
<accession>A0A6P3VQ41</accession>
<keyword evidence="2" id="KW-1003">Cell membrane</keyword>
<keyword evidence="4 12" id="KW-1133">Transmembrane helix</keyword>
<evidence type="ECO:0000313" key="14">
    <source>
        <dbReference type="Proteomes" id="UP000515152"/>
    </source>
</evidence>
<dbReference type="Gene3D" id="1.20.1070.10">
    <property type="entry name" value="Rhodopsin 7-helix transmembrane proteins"/>
    <property type="match status" value="1"/>
</dbReference>
<dbReference type="GO" id="GO:0060326">
    <property type="term" value="P:cell chemotaxis"/>
    <property type="evidence" value="ECO:0007669"/>
    <property type="project" value="TreeGrafter"/>
</dbReference>
<keyword evidence="14" id="KW-1185">Reference proteome</keyword>
<dbReference type="GO" id="GO:0006955">
    <property type="term" value="P:immune response"/>
    <property type="evidence" value="ECO:0007669"/>
    <property type="project" value="TreeGrafter"/>
</dbReference>
<keyword evidence="3 11" id="KW-0812">Transmembrane</keyword>
<dbReference type="PANTHER" id="PTHR10489">
    <property type="entry name" value="CELL ADHESION MOLECULE"/>
    <property type="match status" value="1"/>
</dbReference>
<dbReference type="InterPro" id="IPR017452">
    <property type="entry name" value="GPCR_Rhodpsn_7TM"/>
</dbReference>
<feature type="transmembrane region" description="Helical" evidence="12">
    <location>
        <begin position="34"/>
        <end position="54"/>
    </location>
</feature>
<keyword evidence="5 11" id="KW-0297">G-protein coupled receptor</keyword>
<evidence type="ECO:0000256" key="12">
    <source>
        <dbReference type="SAM" id="Phobius"/>
    </source>
</evidence>
<evidence type="ECO:0000256" key="4">
    <source>
        <dbReference type="ARBA" id="ARBA00022989"/>
    </source>
</evidence>
<comment type="similarity">
    <text evidence="11">Belongs to the G-protein coupled receptor 1 family.</text>
</comment>
<dbReference type="InterPro" id="IPR000276">
    <property type="entry name" value="GPCR_Rhodpsn"/>
</dbReference>
<dbReference type="KEGG" id="char:105895793"/>
<dbReference type="GO" id="GO:0016493">
    <property type="term" value="F:C-C chemokine receptor activity"/>
    <property type="evidence" value="ECO:0007669"/>
    <property type="project" value="TreeGrafter"/>
</dbReference>
<comment type="subcellular location">
    <subcellularLocation>
        <location evidence="1">Cell membrane</location>
        <topology evidence="1">Multi-pass membrane protein</topology>
    </subcellularLocation>
</comment>
<reference evidence="15" key="1">
    <citation type="submission" date="2025-08" db="UniProtKB">
        <authorList>
            <consortium name="RefSeq"/>
        </authorList>
    </citation>
    <scope>IDENTIFICATION</scope>
</reference>
<evidence type="ECO:0000256" key="2">
    <source>
        <dbReference type="ARBA" id="ARBA00022475"/>
    </source>
</evidence>
<evidence type="ECO:0000256" key="5">
    <source>
        <dbReference type="ARBA" id="ARBA00023040"/>
    </source>
</evidence>
<protein>
    <submittedName>
        <fullName evidence="15">B1 bradykinin receptor</fullName>
    </submittedName>
</protein>